<accession>A0A2S3X5Q1</accession>
<dbReference type="InterPro" id="IPR004869">
    <property type="entry name" value="MMPL_dom"/>
</dbReference>
<feature type="transmembrane region" description="Helical" evidence="6">
    <location>
        <begin position="658"/>
        <end position="676"/>
    </location>
</feature>
<feature type="transmembrane region" description="Helical" evidence="6">
    <location>
        <begin position="29"/>
        <end position="46"/>
    </location>
</feature>
<gene>
    <name evidence="8" type="ORF">BGP84_14500</name>
</gene>
<reference evidence="8 9" key="2">
    <citation type="submission" date="2018-03" db="EMBL/GenBank/DDBJ databases">
        <title>Draft genome of Pseudomonas putida strain KH-21-114.</title>
        <authorList>
            <person name="Yoshizawa S."/>
            <person name="Khan N.H."/>
            <person name="Nishimura M."/>
            <person name="Chiura H.X."/>
            <person name="Ogura Y."/>
            <person name="Hayashi T."/>
            <person name="Kogure K."/>
        </authorList>
    </citation>
    <scope>NUCLEOTIDE SEQUENCE [LARGE SCALE GENOMIC DNA]</scope>
    <source>
        <strain evidence="8 9">KH-21-114</strain>
    </source>
</reference>
<dbReference type="EMBL" id="MINH01000019">
    <property type="protein sequence ID" value="POG10884.1"/>
    <property type="molecule type" value="Genomic_DNA"/>
</dbReference>
<dbReference type="InterPro" id="IPR000731">
    <property type="entry name" value="SSD"/>
</dbReference>
<feature type="transmembrane region" description="Helical" evidence="6">
    <location>
        <begin position="637"/>
        <end position="653"/>
    </location>
</feature>
<dbReference type="PROSITE" id="PS50156">
    <property type="entry name" value="SSD"/>
    <property type="match status" value="1"/>
</dbReference>
<sequence length="804" mass="87933">MNGSVKLSEAPAPGLLSRVEGVLFRHRRLVLASLAVFTLIMGWFAVQLRMDAGFEKQLPVGHEYIKTFEAYRNDLLGANRLTLVVKARQGDIWSAPGLKRLYDVTQAVTFLPGVSRSSVRSLWTPNAFVNEITEEGFRADPLVPGTVSPEHLDDQVIATIASSTAQGGFIGTLVSRDQSSAMITVELNEYDTNGAHLDYVAFNHRLEKEIRQQFEDGDFEIQIIGFAKQIGDIADGASAVLEFCLLALLLTAGAVYWYCHSLRFTLLALVCSLASLVWQFGSLRLLGYGLDPLAVLVPFLVFAIGVSHGVQQINFIVREIAIGKSAEAAARSSFTGLLIPGTLALVTALVSFVTLLLIPIPMVRELAITASLGVAYKIITNLVMLPLMASLLSVDDKYAAAQEASRQRRTRWLRGMARLAEPRRAQWVLGVALVVFLVAIWQSHDRVVGTLQAGAPELREDARFNRDAVSIAGNYDIGLDWLSIVFEVNKGPSGEDSQVACEDVALGQYQDRFVWAMQGVPGVLSVASFSSNMRQFNEGYNEGNPKMAAVPIDPMNYAALATEVARTPGLMRTDCSMSAVHLYLADHKATTINRVVDAAKALRSEYPLPGISVRLASGNAGVLAAINEEVEKSETPMLLYVYAAIALLVFVVYRDLRAVLVCCLPLTIGTFIGYWFMKELQIGLTIATLPVMVLAVGIGVDYAFYIYNRLQLHLAHGQSITKAVEYALLEVGVATIFTAITLAVGVATWAFSELKFQADMGKLLAFMFIVNMVMAMTVLPAFAVWLERVFPRKRPVRMIGALVH</sequence>
<reference evidence="8 9" key="1">
    <citation type="submission" date="2016-08" db="EMBL/GenBank/DDBJ databases">
        <authorList>
            <person name="Seilhamer J.J."/>
        </authorList>
    </citation>
    <scope>NUCLEOTIDE SEQUENCE [LARGE SCALE GENOMIC DNA]</scope>
    <source>
        <strain evidence="8 9">KH-21-114</strain>
    </source>
</reference>
<keyword evidence="4 6" id="KW-1133">Transmembrane helix</keyword>
<feature type="transmembrane region" description="Helical" evidence="6">
    <location>
        <begin position="763"/>
        <end position="786"/>
    </location>
</feature>
<keyword evidence="2" id="KW-1003">Cell membrane</keyword>
<dbReference type="OrthoDB" id="9176717at2"/>
<dbReference type="RefSeq" id="WP_103447645.1">
    <property type="nucleotide sequence ID" value="NZ_MINH01000019.1"/>
</dbReference>
<dbReference type="InterPro" id="IPR001036">
    <property type="entry name" value="Acrflvin-R"/>
</dbReference>
<dbReference type="PANTHER" id="PTHR33406">
    <property type="entry name" value="MEMBRANE PROTEIN MJ1562-RELATED"/>
    <property type="match status" value="1"/>
</dbReference>
<dbReference type="AlphaFoldDB" id="A0A2S3X5Q1"/>
<keyword evidence="5 6" id="KW-0472">Membrane</keyword>
<feature type="transmembrane region" description="Helical" evidence="6">
    <location>
        <begin position="424"/>
        <end position="441"/>
    </location>
</feature>
<organism evidence="8 9">
    <name type="scientific">Pseudomonas putida</name>
    <name type="common">Arthrobacter siderocapsulatus</name>
    <dbReference type="NCBI Taxonomy" id="303"/>
    <lineage>
        <taxon>Bacteria</taxon>
        <taxon>Pseudomonadati</taxon>
        <taxon>Pseudomonadota</taxon>
        <taxon>Gammaproteobacteria</taxon>
        <taxon>Pseudomonadales</taxon>
        <taxon>Pseudomonadaceae</taxon>
        <taxon>Pseudomonas</taxon>
    </lineage>
</organism>
<evidence type="ECO:0000259" key="7">
    <source>
        <dbReference type="PROSITE" id="PS50156"/>
    </source>
</evidence>
<evidence type="ECO:0000256" key="2">
    <source>
        <dbReference type="ARBA" id="ARBA00022475"/>
    </source>
</evidence>
<feature type="transmembrane region" description="Helical" evidence="6">
    <location>
        <begin position="682"/>
        <end position="705"/>
    </location>
</feature>
<keyword evidence="3 6" id="KW-0812">Transmembrane</keyword>
<evidence type="ECO:0000256" key="6">
    <source>
        <dbReference type="SAM" id="Phobius"/>
    </source>
</evidence>
<dbReference type="Pfam" id="PF03176">
    <property type="entry name" value="MMPL"/>
    <property type="match status" value="2"/>
</dbReference>
<feature type="transmembrane region" description="Helical" evidence="6">
    <location>
        <begin position="366"/>
        <end position="387"/>
    </location>
</feature>
<proteinExistence type="predicted"/>
<feature type="transmembrane region" description="Helical" evidence="6">
    <location>
        <begin position="293"/>
        <end position="317"/>
    </location>
</feature>
<protein>
    <submittedName>
        <fullName evidence="8">RND transporter</fullName>
    </submittedName>
</protein>
<comment type="caution">
    <text evidence="8">The sequence shown here is derived from an EMBL/GenBank/DDBJ whole genome shotgun (WGS) entry which is preliminary data.</text>
</comment>
<feature type="transmembrane region" description="Helical" evidence="6">
    <location>
        <begin position="726"/>
        <end position="751"/>
    </location>
</feature>
<comment type="subcellular location">
    <subcellularLocation>
        <location evidence="1">Cell membrane</location>
        <topology evidence="1">Multi-pass membrane protein</topology>
    </subcellularLocation>
</comment>
<dbReference type="InterPro" id="IPR050545">
    <property type="entry name" value="Mycobact_MmpL"/>
</dbReference>
<dbReference type="PRINTS" id="PR00702">
    <property type="entry name" value="ACRIFLAVINRP"/>
</dbReference>
<evidence type="ECO:0000256" key="5">
    <source>
        <dbReference type="ARBA" id="ARBA00023136"/>
    </source>
</evidence>
<feature type="transmembrane region" description="Helical" evidence="6">
    <location>
        <begin position="266"/>
        <end position="287"/>
    </location>
</feature>
<dbReference type="Proteomes" id="UP000237230">
    <property type="component" value="Unassembled WGS sequence"/>
</dbReference>
<evidence type="ECO:0000256" key="4">
    <source>
        <dbReference type="ARBA" id="ARBA00022989"/>
    </source>
</evidence>
<dbReference type="Gene3D" id="1.20.1640.10">
    <property type="entry name" value="Multidrug efflux transporter AcrB transmembrane domain"/>
    <property type="match status" value="2"/>
</dbReference>
<evidence type="ECO:0000313" key="9">
    <source>
        <dbReference type="Proteomes" id="UP000237230"/>
    </source>
</evidence>
<dbReference type="SUPFAM" id="SSF82866">
    <property type="entry name" value="Multidrug efflux transporter AcrB transmembrane domain"/>
    <property type="match status" value="2"/>
</dbReference>
<feature type="domain" description="SSD" evidence="7">
    <location>
        <begin position="264"/>
        <end position="391"/>
    </location>
</feature>
<dbReference type="GO" id="GO:0005886">
    <property type="term" value="C:plasma membrane"/>
    <property type="evidence" value="ECO:0007669"/>
    <property type="project" value="UniProtKB-SubCell"/>
</dbReference>
<feature type="transmembrane region" description="Helical" evidence="6">
    <location>
        <begin position="239"/>
        <end position="259"/>
    </location>
</feature>
<evidence type="ECO:0000256" key="1">
    <source>
        <dbReference type="ARBA" id="ARBA00004651"/>
    </source>
</evidence>
<name>A0A2S3X5Q1_PSEPU</name>
<feature type="transmembrane region" description="Helical" evidence="6">
    <location>
        <begin position="337"/>
        <end position="360"/>
    </location>
</feature>
<dbReference type="PANTHER" id="PTHR33406:SF10">
    <property type="entry name" value="SSD DOMAIN-CONTAINING PROTEIN"/>
    <property type="match status" value="1"/>
</dbReference>
<evidence type="ECO:0000313" key="8">
    <source>
        <dbReference type="EMBL" id="POG10884.1"/>
    </source>
</evidence>
<evidence type="ECO:0000256" key="3">
    <source>
        <dbReference type="ARBA" id="ARBA00022692"/>
    </source>
</evidence>
<dbReference type="GO" id="GO:0022857">
    <property type="term" value="F:transmembrane transporter activity"/>
    <property type="evidence" value="ECO:0007669"/>
    <property type="project" value="InterPro"/>
</dbReference>